<keyword evidence="3" id="KW-0238">DNA-binding</keyword>
<sequence length="349" mass="41750">MPVYKDDNTGKWYFSIRYKDVYGNNKRKMQRGFPTKREAKSAEAIFLNDVNEGYSDSKTFDYVFHHYLENSDLRPKTKRRKQNEYHKHFKAKFGHIKMNKITQNQCQEFRKYLIENVASTNSARTIWSGFKVVINYAKKYFGLRTDPTISIKPIPRVKPKPKFMMREEFEERIKDIEEQDYRELFTLMFYTGLRIGEAMALVWADYNKYKKEISINKTMDISNRTIYPRPKTDSSEDIVPLPKFINTMLTERHQREKELNKYFDERSYFIFGGMAPKHYSHVQKKFRKAFPHYNIHALRHSYASYLANNGVDIFVLQSLMRHAQITETMGTYSHLYTQKKHDAIAIFDK</sequence>
<dbReference type="AlphaFoldDB" id="A0A077VPH4"/>
<accession>A0A077VPH4</accession>
<dbReference type="RefSeq" id="WP_047531260.1">
    <property type="nucleotide sequence ID" value="NZ_CCEH01000015.1"/>
</dbReference>
<feature type="domain" description="Tyr recombinase" evidence="5">
    <location>
        <begin position="159"/>
        <end position="345"/>
    </location>
</feature>
<evidence type="ECO:0000256" key="3">
    <source>
        <dbReference type="ARBA" id="ARBA00023125"/>
    </source>
</evidence>
<evidence type="ECO:0000313" key="7">
    <source>
        <dbReference type="Proteomes" id="UP000044616"/>
    </source>
</evidence>
<dbReference type="Pfam" id="PF14657">
    <property type="entry name" value="Arm-DNA-bind_4"/>
    <property type="match status" value="1"/>
</dbReference>
<evidence type="ECO:0000256" key="1">
    <source>
        <dbReference type="ARBA" id="ARBA00008857"/>
    </source>
</evidence>
<dbReference type="Pfam" id="PF00589">
    <property type="entry name" value="Phage_integrase"/>
    <property type="match status" value="1"/>
</dbReference>
<dbReference type="CDD" id="cd01189">
    <property type="entry name" value="INT_ICEBs1_C_like"/>
    <property type="match status" value="1"/>
</dbReference>
<dbReference type="Gene3D" id="1.10.443.10">
    <property type="entry name" value="Intergrase catalytic core"/>
    <property type="match status" value="1"/>
</dbReference>
<keyword evidence="2" id="KW-0229">DNA integration</keyword>
<reference evidence="6 7" key="1">
    <citation type="submission" date="2014-05" db="EMBL/GenBank/DDBJ databases">
        <authorList>
            <person name="Aslett A.Martin."/>
            <person name="De Silva Nishadi"/>
        </authorList>
    </citation>
    <scope>NUCLEOTIDE SEQUENCE [LARGE SCALE GENOMIC DNA]</scope>
</reference>
<dbReference type="PANTHER" id="PTHR30349">
    <property type="entry name" value="PHAGE INTEGRASE-RELATED"/>
    <property type="match status" value="1"/>
</dbReference>
<evidence type="ECO:0000313" key="6">
    <source>
        <dbReference type="EMBL" id="CDR28692.1"/>
    </source>
</evidence>
<dbReference type="EMBL" id="CCEH01000015">
    <property type="protein sequence ID" value="CDR28692.1"/>
    <property type="molecule type" value="Genomic_DNA"/>
</dbReference>
<dbReference type="InterPro" id="IPR028259">
    <property type="entry name" value="AP2-like_int_N"/>
</dbReference>
<evidence type="ECO:0000256" key="4">
    <source>
        <dbReference type="ARBA" id="ARBA00023172"/>
    </source>
</evidence>
<dbReference type="PROSITE" id="PS51898">
    <property type="entry name" value="TYR_RECOMBINASE"/>
    <property type="match status" value="1"/>
</dbReference>
<dbReference type="InterPro" id="IPR011010">
    <property type="entry name" value="DNA_brk_join_enz"/>
</dbReference>
<gene>
    <name evidence="6" type="primary">Int-Tn</name>
    <name evidence="6" type="ORF">ERS140147_01829</name>
</gene>
<dbReference type="SUPFAM" id="SSF56349">
    <property type="entry name" value="DNA breaking-rejoining enzymes"/>
    <property type="match status" value="1"/>
</dbReference>
<dbReference type="InterPro" id="IPR002104">
    <property type="entry name" value="Integrase_catalytic"/>
</dbReference>
<dbReference type="Proteomes" id="UP000044616">
    <property type="component" value="Unassembled WGS sequence"/>
</dbReference>
<dbReference type="InterPro" id="IPR050090">
    <property type="entry name" value="Tyrosine_recombinase_XerCD"/>
</dbReference>
<dbReference type="GO" id="GO:0015074">
    <property type="term" value="P:DNA integration"/>
    <property type="evidence" value="ECO:0007669"/>
    <property type="project" value="UniProtKB-KW"/>
</dbReference>
<dbReference type="Pfam" id="PF14659">
    <property type="entry name" value="Phage_int_SAM_3"/>
    <property type="match status" value="1"/>
</dbReference>
<dbReference type="GO" id="GO:0006310">
    <property type="term" value="P:DNA recombination"/>
    <property type="evidence" value="ECO:0007669"/>
    <property type="project" value="UniProtKB-KW"/>
</dbReference>
<dbReference type="Gene3D" id="1.10.150.130">
    <property type="match status" value="1"/>
</dbReference>
<name>A0A077VPH4_9STAP</name>
<protein>
    <submittedName>
        <fullName evidence="6">Integrase</fullName>
    </submittedName>
</protein>
<dbReference type="PANTHER" id="PTHR30349:SF64">
    <property type="entry name" value="PROPHAGE INTEGRASE INTD-RELATED"/>
    <property type="match status" value="1"/>
</dbReference>
<dbReference type="GO" id="GO:0003677">
    <property type="term" value="F:DNA binding"/>
    <property type="evidence" value="ECO:0007669"/>
    <property type="project" value="UniProtKB-KW"/>
</dbReference>
<dbReference type="InterPro" id="IPR004107">
    <property type="entry name" value="Integrase_SAM-like_N"/>
</dbReference>
<keyword evidence="4" id="KW-0233">DNA recombination</keyword>
<evidence type="ECO:0000259" key="5">
    <source>
        <dbReference type="PROSITE" id="PS51898"/>
    </source>
</evidence>
<comment type="similarity">
    <text evidence="1">Belongs to the 'phage' integrase family.</text>
</comment>
<proteinExistence type="inferred from homology"/>
<dbReference type="InterPro" id="IPR010998">
    <property type="entry name" value="Integrase_recombinase_N"/>
</dbReference>
<evidence type="ECO:0000256" key="2">
    <source>
        <dbReference type="ARBA" id="ARBA00022908"/>
    </source>
</evidence>
<dbReference type="InterPro" id="IPR013762">
    <property type="entry name" value="Integrase-like_cat_sf"/>
</dbReference>
<organism evidence="6 7">
    <name type="scientific">Staphylococcus schweitzeri</name>
    <dbReference type="NCBI Taxonomy" id="1654388"/>
    <lineage>
        <taxon>Bacteria</taxon>
        <taxon>Bacillati</taxon>
        <taxon>Bacillota</taxon>
        <taxon>Bacilli</taxon>
        <taxon>Bacillales</taxon>
        <taxon>Staphylococcaceae</taxon>
        <taxon>Staphylococcus</taxon>
    </lineage>
</organism>